<sequence>MTARQTPRVMRVPQFQAEAVGALVPFGPTEVESDGVTVAEADFVRSVFPRVPFKTARFTVPPGGTSSPDQHAVQEIWVVHAGSGTLEVDGERSLVGPGSLVGFASQAVHEIFADQGEELVIYSFWWSATDE</sequence>
<organism evidence="2">
    <name type="scientific">Streptomyces sp. SID7499</name>
    <dbReference type="NCBI Taxonomy" id="2706086"/>
    <lineage>
        <taxon>Bacteria</taxon>
        <taxon>Bacillati</taxon>
        <taxon>Actinomycetota</taxon>
        <taxon>Actinomycetes</taxon>
        <taxon>Kitasatosporales</taxon>
        <taxon>Streptomycetaceae</taxon>
        <taxon>Streptomyces</taxon>
    </lineage>
</organism>
<name>A0A6G3Y078_9ACTN</name>
<dbReference type="InterPro" id="IPR013096">
    <property type="entry name" value="Cupin_2"/>
</dbReference>
<dbReference type="EMBL" id="JAAGMN010010374">
    <property type="protein sequence ID" value="NEE23478.1"/>
    <property type="molecule type" value="Genomic_DNA"/>
</dbReference>
<comment type="caution">
    <text evidence="2">The sequence shown here is derived from an EMBL/GenBank/DDBJ whole genome shotgun (WGS) entry which is preliminary data.</text>
</comment>
<dbReference type="AlphaFoldDB" id="A0A6G3Y078"/>
<dbReference type="InterPro" id="IPR011051">
    <property type="entry name" value="RmlC_Cupin_sf"/>
</dbReference>
<protein>
    <submittedName>
        <fullName evidence="2">Cupin domain-containing protein</fullName>
    </submittedName>
</protein>
<dbReference type="Gene3D" id="2.60.120.10">
    <property type="entry name" value="Jelly Rolls"/>
    <property type="match status" value="1"/>
</dbReference>
<gene>
    <name evidence="2" type="ORF">G3M58_95635</name>
</gene>
<proteinExistence type="predicted"/>
<evidence type="ECO:0000259" key="1">
    <source>
        <dbReference type="Pfam" id="PF07883"/>
    </source>
</evidence>
<dbReference type="Pfam" id="PF07883">
    <property type="entry name" value="Cupin_2"/>
    <property type="match status" value="1"/>
</dbReference>
<dbReference type="InterPro" id="IPR014710">
    <property type="entry name" value="RmlC-like_jellyroll"/>
</dbReference>
<feature type="domain" description="Cupin type-2" evidence="1">
    <location>
        <begin position="57"/>
        <end position="123"/>
    </location>
</feature>
<reference evidence="2" key="1">
    <citation type="submission" date="2020-01" db="EMBL/GenBank/DDBJ databases">
        <title>Insect and environment-associated Actinomycetes.</title>
        <authorList>
            <person name="Currrie C."/>
            <person name="Chevrette M."/>
            <person name="Carlson C."/>
            <person name="Stubbendieck R."/>
            <person name="Wendt-Pienkowski E."/>
        </authorList>
    </citation>
    <scope>NUCLEOTIDE SEQUENCE</scope>
    <source>
        <strain evidence="2">SID7499</strain>
    </source>
</reference>
<dbReference type="SUPFAM" id="SSF51182">
    <property type="entry name" value="RmlC-like cupins"/>
    <property type="match status" value="1"/>
</dbReference>
<accession>A0A6G3Y078</accession>
<evidence type="ECO:0000313" key="2">
    <source>
        <dbReference type="EMBL" id="NEE23478.1"/>
    </source>
</evidence>